<proteinExistence type="inferred from homology"/>
<comment type="similarity">
    <text evidence="2">Belongs to the KDELC family.</text>
</comment>
<dbReference type="GO" id="GO:0046527">
    <property type="term" value="F:glucosyltransferase activity"/>
    <property type="evidence" value="ECO:0007669"/>
    <property type="project" value="TreeGrafter"/>
</dbReference>
<dbReference type="InterPro" id="IPR001298">
    <property type="entry name" value="Filamin/ABP280_rpt"/>
</dbReference>
<dbReference type="InterPro" id="IPR017868">
    <property type="entry name" value="Filamin/ABP280_repeat-like"/>
</dbReference>
<evidence type="ECO:0000256" key="2">
    <source>
        <dbReference type="ARBA" id="ARBA00006063"/>
    </source>
</evidence>
<organism evidence="13 14">
    <name type="scientific">Henosepilachna vigintioctopunctata</name>
    <dbReference type="NCBI Taxonomy" id="420089"/>
    <lineage>
        <taxon>Eukaryota</taxon>
        <taxon>Metazoa</taxon>
        <taxon>Ecdysozoa</taxon>
        <taxon>Arthropoda</taxon>
        <taxon>Hexapoda</taxon>
        <taxon>Insecta</taxon>
        <taxon>Pterygota</taxon>
        <taxon>Neoptera</taxon>
        <taxon>Endopterygota</taxon>
        <taxon>Coleoptera</taxon>
        <taxon>Polyphaga</taxon>
        <taxon>Cucujiformia</taxon>
        <taxon>Coccinelloidea</taxon>
        <taxon>Coccinellidae</taxon>
        <taxon>Epilachninae</taxon>
        <taxon>Epilachnini</taxon>
        <taxon>Henosepilachna</taxon>
    </lineage>
</organism>
<keyword evidence="5" id="KW-0256">Endoplasmic reticulum</keyword>
<comment type="catalytic activity">
    <reaction evidence="9">
        <text>L-seryl-[EGF-like domain protein] + UDP-alpha-D-xylose = 3-O-(beta-D-xylosyl)-L-seryl-[EGF-like domain protein] + UDP + H(+)</text>
        <dbReference type="Rhea" id="RHEA:62016"/>
        <dbReference type="Rhea" id="RHEA-COMP:16010"/>
        <dbReference type="Rhea" id="RHEA-COMP:16011"/>
        <dbReference type="ChEBI" id="CHEBI:15378"/>
        <dbReference type="ChEBI" id="CHEBI:29999"/>
        <dbReference type="ChEBI" id="CHEBI:57632"/>
        <dbReference type="ChEBI" id="CHEBI:58223"/>
        <dbReference type="ChEBI" id="CHEBI:132085"/>
    </reaction>
</comment>
<keyword evidence="3" id="KW-0808">Transferase</keyword>
<evidence type="ECO:0000256" key="9">
    <source>
        <dbReference type="ARBA" id="ARBA00047553"/>
    </source>
</evidence>
<comment type="function">
    <text evidence="8">Protein O-glucosyltransferase. Catalyzes the reaction that attaches glucose through an O-glycosidic linkage to a conserved serine residue found in the consensus sequence C-X-S-X-[PA]-C in epidermal growth factor-like repeats. Regulates Notch signaling by glucosylating Notch in the ER, glucosylation is required for the correct folding and cleavage of Notch.</text>
</comment>
<comment type="subcellular location">
    <subcellularLocation>
        <location evidence="1">Endoplasmic reticulum lumen</location>
    </subcellularLocation>
</comment>
<sequence length="497" mass="58425">MLILVLNLVFLNVFNAEVSPKFCRIWGPGLYPDKIVMPARYFFIEARNLENERINKSISEDFKAVIEGLSEQNTPCRIWTNNLDVKDGSYIIRYKVFEKCYDLKISVTHFNKHVADSPYKIIGEVLPDHCDCPSYTLNNMLKEWKCGNIPKQITKDLESIDSINWENLRKEIISNYDKPYSVSLCHYVIKQNKIYRNCYGKYVGFKMFMDSILLSLSRKAILPDVEFFVNLGDWPLVVKKDKSRNNRTYPIFSWCGSLDSDDIVMPTYDITESSLENMGRVMLDMLSVQGNTEEPWENRQPKAFWRGRDSSKERLKLIKISRNHTDIMNCSLTNFFFFRDEISEYGPKSDHVSFYKFFDYKYQLGLDGTVAAYRFPYLLAGGSLVFKQESKYYEHFYGDLKPYVHYVPIKRNLDDLVEKINWALDNDREAKKIADEGKLFSNKHLLPKNIFCYYSHLLNEFSQRIVSPIVILDKMDKVEQTNQKETCNCNKIYKDEL</sequence>
<dbReference type="Pfam" id="PF00630">
    <property type="entry name" value="Filamin"/>
    <property type="match status" value="1"/>
</dbReference>
<reference evidence="13 14" key="1">
    <citation type="submission" date="2023-03" db="EMBL/GenBank/DDBJ databases">
        <title>Genome insight into feeding habits of ladybird beetles.</title>
        <authorList>
            <person name="Li H.-S."/>
            <person name="Huang Y.-H."/>
            <person name="Pang H."/>
        </authorList>
    </citation>
    <scope>NUCLEOTIDE SEQUENCE [LARGE SCALE GENOMIC DNA]</scope>
    <source>
        <strain evidence="13">SYSU_2023b</strain>
        <tissue evidence="13">Whole body</tissue>
    </source>
</reference>
<feature type="chain" id="PRO_5043475198" description="Glycosyl transferase CAP10 domain-containing protein" evidence="11">
    <location>
        <begin position="17"/>
        <end position="497"/>
    </location>
</feature>
<evidence type="ECO:0000313" key="14">
    <source>
        <dbReference type="Proteomes" id="UP001431783"/>
    </source>
</evidence>
<dbReference type="Proteomes" id="UP001431783">
    <property type="component" value="Unassembled WGS sequence"/>
</dbReference>
<feature type="domain" description="Glycosyl transferase CAP10" evidence="12">
    <location>
        <begin position="221"/>
        <end position="468"/>
    </location>
</feature>
<evidence type="ECO:0000256" key="11">
    <source>
        <dbReference type="SAM" id="SignalP"/>
    </source>
</evidence>
<comment type="catalytic activity">
    <reaction evidence="10">
        <text>L-seryl-[EGF-like domain protein] + UDP-alpha-D-glucose = 3-O-(beta-D-glucosyl)-L-seryl-[EGF-like domain protein] + UDP + H(+)</text>
        <dbReference type="Rhea" id="RHEA:58116"/>
        <dbReference type="Rhea" id="RHEA-COMP:14610"/>
        <dbReference type="Rhea" id="RHEA-COMP:16010"/>
        <dbReference type="ChEBI" id="CHEBI:15378"/>
        <dbReference type="ChEBI" id="CHEBI:29999"/>
        <dbReference type="ChEBI" id="CHEBI:58223"/>
        <dbReference type="ChEBI" id="CHEBI:58885"/>
        <dbReference type="ChEBI" id="CHEBI:140576"/>
    </reaction>
</comment>
<comment type="caution">
    <text evidence="13">The sequence shown here is derived from an EMBL/GenBank/DDBJ whole genome shotgun (WGS) entry which is preliminary data.</text>
</comment>
<accession>A0AAW1UYS3</accession>
<comment type="pathway">
    <text evidence="7">Protein modification.</text>
</comment>
<evidence type="ECO:0000256" key="10">
    <source>
        <dbReference type="ARBA" id="ARBA00049246"/>
    </source>
</evidence>
<evidence type="ECO:0000256" key="5">
    <source>
        <dbReference type="ARBA" id="ARBA00022824"/>
    </source>
</evidence>
<evidence type="ECO:0000259" key="12">
    <source>
        <dbReference type="SMART" id="SM00672"/>
    </source>
</evidence>
<keyword evidence="3" id="KW-0328">Glycosyltransferase</keyword>
<dbReference type="PANTHER" id="PTHR12203:SF122">
    <property type="entry name" value="GLYCOSYL TRANSFERASE CAP10 DOMAIN-CONTAINING PROTEIN"/>
    <property type="match status" value="1"/>
</dbReference>
<dbReference type="PANTHER" id="PTHR12203">
    <property type="entry name" value="KDEL LYS-ASP-GLU-LEU CONTAINING - RELATED"/>
    <property type="match status" value="1"/>
</dbReference>
<evidence type="ECO:0000256" key="1">
    <source>
        <dbReference type="ARBA" id="ARBA00004319"/>
    </source>
</evidence>
<dbReference type="Pfam" id="PF05686">
    <property type="entry name" value="Glyco_transf_90"/>
    <property type="match status" value="1"/>
</dbReference>
<dbReference type="SMART" id="SM00557">
    <property type="entry name" value="IG_FLMN"/>
    <property type="match status" value="1"/>
</dbReference>
<dbReference type="AlphaFoldDB" id="A0AAW1UYS3"/>
<dbReference type="EMBL" id="JARQZJ010000121">
    <property type="protein sequence ID" value="KAK9888552.1"/>
    <property type="molecule type" value="Genomic_DNA"/>
</dbReference>
<protein>
    <recommendedName>
        <fullName evidence="12">Glycosyl transferase CAP10 domain-containing protein</fullName>
    </recommendedName>
</protein>
<evidence type="ECO:0000256" key="4">
    <source>
        <dbReference type="ARBA" id="ARBA00022729"/>
    </source>
</evidence>
<evidence type="ECO:0000256" key="6">
    <source>
        <dbReference type="ARBA" id="ARBA00023180"/>
    </source>
</evidence>
<dbReference type="GO" id="GO:0005788">
    <property type="term" value="C:endoplasmic reticulum lumen"/>
    <property type="evidence" value="ECO:0007669"/>
    <property type="project" value="UniProtKB-SubCell"/>
</dbReference>
<evidence type="ECO:0000256" key="7">
    <source>
        <dbReference type="ARBA" id="ARBA00043952"/>
    </source>
</evidence>
<keyword evidence="6" id="KW-0325">Glycoprotein</keyword>
<keyword evidence="4 11" id="KW-0732">Signal</keyword>
<dbReference type="SUPFAM" id="SSF81296">
    <property type="entry name" value="E set domains"/>
    <property type="match status" value="1"/>
</dbReference>
<dbReference type="InterPro" id="IPR051091">
    <property type="entry name" value="O-Glucosyltr/Glycosyltrsf_90"/>
</dbReference>
<gene>
    <name evidence="13" type="ORF">WA026_000798</name>
</gene>
<dbReference type="SMART" id="SM00672">
    <property type="entry name" value="CAP10"/>
    <property type="match status" value="1"/>
</dbReference>
<dbReference type="InterPro" id="IPR014756">
    <property type="entry name" value="Ig_E-set"/>
</dbReference>
<evidence type="ECO:0000313" key="13">
    <source>
        <dbReference type="EMBL" id="KAK9888552.1"/>
    </source>
</evidence>
<dbReference type="InterPro" id="IPR006598">
    <property type="entry name" value="CAP10"/>
</dbReference>
<dbReference type="InterPro" id="IPR013783">
    <property type="entry name" value="Ig-like_fold"/>
</dbReference>
<evidence type="ECO:0000256" key="3">
    <source>
        <dbReference type="ARBA" id="ARBA00022676"/>
    </source>
</evidence>
<evidence type="ECO:0000256" key="8">
    <source>
        <dbReference type="ARBA" id="ARBA00045690"/>
    </source>
</evidence>
<name>A0AAW1UYS3_9CUCU</name>
<keyword evidence="14" id="KW-1185">Reference proteome</keyword>
<dbReference type="Gene3D" id="2.60.40.10">
    <property type="entry name" value="Immunoglobulins"/>
    <property type="match status" value="1"/>
</dbReference>
<feature type="signal peptide" evidence="11">
    <location>
        <begin position="1"/>
        <end position="16"/>
    </location>
</feature>